<evidence type="ECO:0000313" key="1">
    <source>
        <dbReference type="EMBL" id="VDO99004.1"/>
    </source>
</evidence>
<reference evidence="1 2" key="1">
    <citation type="submission" date="2018-11" db="EMBL/GenBank/DDBJ databases">
        <authorList>
            <consortium name="Pathogen Informatics"/>
        </authorList>
    </citation>
    <scope>NUCLEOTIDE SEQUENCE [LARGE SCALE GENOMIC DNA]</scope>
</reference>
<accession>A0A183FZQ1</accession>
<dbReference type="WBParaSite" id="HPBE_0001425201-mRNA-1">
    <property type="protein sequence ID" value="HPBE_0001425201-mRNA-1"/>
    <property type="gene ID" value="HPBE_0001425201"/>
</dbReference>
<organism evidence="2 3">
    <name type="scientific">Heligmosomoides polygyrus</name>
    <name type="common">Parasitic roundworm</name>
    <dbReference type="NCBI Taxonomy" id="6339"/>
    <lineage>
        <taxon>Eukaryota</taxon>
        <taxon>Metazoa</taxon>
        <taxon>Ecdysozoa</taxon>
        <taxon>Nematoda</taxon>
        <taxon>Chromadorea</taxon>
        <taxon>Rhabditida</taxon>
        <taxon>Rhabditina</taxon>
        <taxon>Rhabditomorpha</taxon>
        <taxon>Strongyloidea</taxon>
        <taxon>Heligmosomidae</taxon>
        <taxon>Heligmosomoides</taxon>
    </lineage>
</organism>
<name>A0A183FZQ1_HELPZ</name>
<reference evidence="3" key="2">
    <citation type="submission" date="2019-09" db="UniProtKB">
        <authorList>
            <consortium name="WormBaseParasite"/>
        </authorList>
    </citation>
    <scope>IDENTIFICATION</scope>
</reference>
<protein>
    <submittedName>
        <fullName evidence="3">Tick transposon</fullName>
    </submittedName>
</protein>
<dbReference type="PANTHER" id="PTHR47510:SF3">
    <property type="entry name" value="ENDO_EXONUCLEASE_PHOSPHATASE DOMAIN-CONTAINING PROTEIN"/>
    <property type="match status" value="1"/>
</dbReference>
<evidence type="ECO:0000313" key="2">
    <source>
        <dbReference type="Proteomes" id="UP000050761"/>
    </source>
</evidence>
<proteinExistence type="predicted"/>
<dbReference type="EMBL" id="UZAH01028274">
    <property type="protein sequence ID" value="VDO99004.1"/>
    <property type="molecule type" value="Genomic_DNA"/>
</dbReference>
<dbReference type="OrthoDB" id="5833798at2759"/>
<keyword evidence="2" id="KW-1185">Reference proteome</keyword>
<dbReference type="PANTHER" id="PTHR47510">
    <property type="entry name" value="REVERSE TRANSCRIPTASE DOMAIN-CONTAINING PROTEIN"/>
    <property type="match status" value="1"/>
</dbReference>
<dbReference type="AlphaFoldDB" id="A0A183FZQ1"/>
<sequence length="154" mass="17691">MASSLASMLRTTPSYKLQGSIEAMTRFLQRNFYHFSSSVASVHGPVHKVTLKEAEAALRKMRPGKETAIDDVPASLWKSKSWCSVEWLGKLFKQVVAEKKVPDGWQKSSTVPIWKKKSRHCSNYRSIRLLSHSMKIFVRILDRRNREIVKLSDN</sequence>
<accession>A0A3P8ATT1</accession>
<dbReference type="Proteomes" id="UP000050761">
    <property type="component" value="Unassembled WGS sequence"/>
</dbReference>
<gene>
    <name evidence="1" type="ORF">HPBE_LOCUS14251</name>
</gene>
<evidence type="ECO:0000313" key="3">
    <source>
        <dbReference type="WBParaSite" id="HPBE_0001425201-mRNA-1"/>
    </source>
</evidence>